<name>C2FWL0_SPHSI</name>
<dbReference type="SUPFAM" id="SSF53756">
    <property type="entry name" value="UDP-Glycosyltransferase/glycogen phosphorylase"/>
    <property type="match status" value="1"/>
</dbReference>
<evidence type="ECO:0000256" key="1">
    <source>
        <dbReference type="ARBA" id="ARBA00022679"/>
    </source>
</evidence>
<dbReference type="CDD" id="cd03801">
    <property type="entry name" value="GT4_PimA-like"/>
    <property type="match status" value="1"/>
</dbReference>
<accession>C2FWL0</accession>
<dbReference type="GO" id="GO:0009103">
    <property type="term" value="P:lipopolysaccharide biosynthetic process"/>
    <property type="evidence" value="ECO:0007669"/>
    <property type="project" value="TreeGrafter"/>
</dbReference>
<organism evidence="2 3">
    <name type="scientific">Sphingobacterium spiritivorum ATCC 33300</name>
    <dbReference type="NCBI Taxonomy" id="525372"/>
    <lineage>
        <taxon>Bacteria</taxon>
        <taxon>Pseudomonadati</taxon>
        <taxon>Bacteroidota</taxon>
        <taxon>Sphingobacteriia</taxon>
        <taxon>Sphingobacteriales</taxon>
        <taxon>Sphingobacteriaceae</taxon>
        <taxon>Sphingobacterium</taxon>
    </lineage>
</organism>
<dbReference type="HOGENOM" id="CLU_031620_0_0_10"/>
<dbReference type="RefSeq" id="WP_003011151.1">
    <property type="nucleotide sequence ID" value="NZ_GG668634.1"/>
</dbReference>
<proteinExistence type="predicted"/>
<dbReference type="PANTHER" id="PTHR46401:SF2">
    <property type="entry name" value="GLYCOSYLTRANSFERASE WBBK-RELATED"/>
    <property type="match status" value="1"/>
</dbReference>
<evidence type="ECO:0000313" key="2">
    <source>
        <dbReference type="EMBL" id="EEI92624.1"/>
    </source>
</evidence>
<dbReference type="EC" id="2.4.-.-" evidence="2"/>
<keyword evidence="2" id="KW-0328">Glycosyltransferase</keyword>
<dbReference type="Proteomes" id="UP000006241">
    <property type="component" value="Unassembled WGS sequence"/>
</dbReference>
<comment type="caution">
    <text evidence="2">The sequence shown here is derived from an EMBL/GenBank/DDBJ whole genome shotgun (WGS) entry which is preliminary data.</text>
</comment>
<sequence length="416" mass="48527">MGKIGLITVRYGLEINGGAEFHCRMLAERLAPQNEIDVLTTTIRNYVSFENPFPTGEEVINQIKVLRFSNTEYDHQRFRQAEKKAKWSRKIRRLIFRFKLSSVIFKLFPVWNFKITEEYELMRLHKFYSKDLIDYIKARHHEYDALIFFSYENPLTQLGIMVAPQKSILMPAAHLEGMLFRSINSHSFTKAAFIAFNTDTERQMCHQLFQHKMSPNSVVAVGTTLSEPENAENIKKNYPVPEHYILYSGRVTSEKLNSLINDFLQYKQQNPGDLRLVLTGDIMMEKTVSDEIVYMGFVPEPVKTYLMMHAMAIINPSTVESLSLLTLEALSLGKFIIANKKCNVMREHERKSNGAVQCYSSFVSFTTILNMVVNYPEKLIEIRKNAEKYVEDNYNWDKVIRQYQQVFDNIKESERN</sequence>
<dbReference type="Gene3D" id="3.40.50.2000">
    <property type="entry name" value="Glycogen Phosphorylase B"/>
    <property type="match status" value="2"/>
</dbReference>
<dbReference type="AlphaFoldDB" id="C2FWL0"/>
<evidence type="ECO:0000313" key="3">
    <source>
        <dbReference type="Proteomes" id="UP000006241"/>
    </source>
</evidence>
<dbReference type="PANTHER" id="PTHR46401">
    <property type="entry name" value="GLYCOSYLTRANSFERASE WBBK-RELATED"/>
    <property type="match status" value="1"/>
</dbReference>
<reference evidence="2 3" key="1">
    <citation type="submission" date="2009-01" db="EMBL/GenBank/DDBJ databases">
        <authorList>
            <person name="Qin X."/>
            <person name="Bachman B."/>
            <person name="Battles P."/>
            <person name="Bell A."/>
            <person name="Bess C."/>
            <person name="Bickham C."/>
            <person name="Chaboub L."/>
            <person name="Chen D."/>
            <person name="Coyle M."/>
            <person name="Deiros D.R."/>
            <person name="Dinh H."/>
            <person name="Forbes L."/>
            <person name="Fowler G."/>
            <person name="Francisco L."/>
            <person name="Fu Q."/>
            <person name="Gubbala S."/>
            <person name="Hale W."/>
            <person name="Han Y."/>
            <person name="Hemphill L."/>
            <person name="Highlander S.K."/>
            <person name="Hirani K."/>
            <person name="Hogues M."/>
            <person name="Jackson L."/>
            <person name="Jakkamsetti A."/>
            <person name="Javaid M."/>
            <person name="Jiang H."/>
            <person name="Korchina V."/>
            <person name="Kovar C."/>
            <person name="Lara F."/>
            <person name="Lee S."/>
            <person name="Mata R."/>
            <person name="Mathew T."/>
            <person name="Moen C."/>
            <person name="Morales K."/>
            <person name="Munidasa M."/>
            <person name="Nazareth L."/>
            <person name="Ngo R."/>
            <person name="Nguyen L."/>
            <person name="Okwuonu G."/>
            <person name="Ongeri F."/>
            <person name="Patil S."/>
            <person name="Petrosino J."/>
            <person name="Pham C."/>
            <person name="Pham P."/>
            <person name="Pu L.-L."/>
            <person name="Puazo M."/>
            <person name="Raj R."/>
            <person name="Reid J."/>
            <person name="Rouhana J."/>
            <person name="Saada N."/>
            <person name="Shang Y."/>
            <person name="Simmons D."/>
            <person name="Thornton R."/>
            <person name="Warren J."/>
            <person name="Weissenberger G."/>
            <person name="Zhang J."/>
            <person name="Zhang L."/>
            <person name="Zhou C."/>
            <person name="Zhu D."/>
            <person name="Muzny D."/>
            <person name="Worley K."/>
            <person name="Gibbs R."/>
        </authorList>
    </citation>
    <scope>NUCLEOTIDE SEQUENCE [LARGE SCALE GENOMIC DNA]</scope>
    <source>
        <strain evidence="2 3">ATCC 33300</strain>
    </source>
</reference>
<dbReference type="GO" id="GO:0016757">
    <property type="term" value="F:glycosyltransferase activity"/>
    <property type="evidence" value="ECO:0007669"/>
    <property type="project" value="UniProtKB-KW"/>
</dbReference>
<gene>
    <name evidence="2" type="ORF">HMPREF0765_1716</name>
</gene>
<keyword evidence="1 2" id="KW-0808">Transferase</keyword>
<protein>
    <submittedName>
        <fullName evidence="2">Glycosyltransferase, group 1 family protein</fullName>
        <ecNumber evidence="2">2.4.-.-</ecNumber>
    </submittedName>
</protein>
<dbReference type="EMBL" id="ACHB01000041">
    <property type="protein sequence ID" value="EEI92624.1"/>
    <property type="molecule type" value="Genomic_DNA"/>
</dbReference>
<dbReference type="Pfam" id="PF13692">
    <property type="entry name" value="Glyco_trans_1_4"/>
    <property type="match status" value="1"/>
</dbReference>